<dbReference type="InterPro" id="IPR000485">
    <property type="entry name" value="AsnC-type_HTH_dom"/>
</dbReference>
<dbReference type="PROSITE" id="PS50956">
    <property type="entry name" value="HTH_ASNC_2"/>
    <property type="match status" value="1"/>
</dbReference>
<proteinExistence type="predicted"/>
<dbReference type="Pfam" id="PF01037">
    <property type="entry name" value="AsnC_trans_reg"/>
    <property type="match status" value="1"/>
</dbReference>
<dbReference type="InterPro" id="IPR036390">
    <property type="entry name" value="WH_DNA-bd_sf"/>
</dbReference>
<dbReference type="Gene3D" id="3.30.70.920">
    <property type="match status" value="1"/>
</dbReference>
<dbReference type="AlphaFoldDB" id="A0A520MD90"/>
<evidence type="ECO:0000313" key="6">
    <source>
        <dbReference type="Proteomes" id="UP000315889"/>
    </source>
</evidence>
<dbReference type="PRINTS" id="PR00033">
    <property type="entry name" value="HTHASNC"/>
</dbReference>
<dbReference type="SUPFAM" id="SSF46785">
    <property type="entry name" value="Winged helix' DNA-binding domain"/>
    <property type="match status" value="1"/>
</dbReference>
<dbReference type="Gene3D" id="1.10.10.10">
    <property type="entry name" value="Winged helix-like DNA-binding domain superfamily/Winged helix DNA-binding domain"/>
    <property type="match status" value="1"/>
</dbReference>
<keyword evidence="2" id="KW-0238">DNA-binding</keyword>
<dbReference type="GO" id="GO:0006355">
    <property type="term" value="P:regulation of DNA-templated transcription"/>
    <property type="evidence" value="ECO:0007669"/>
    <property type="project" value="UniProtKB-ARBA"/>
</dbReference>
<dbReference type="InterPro" id="IPR019887">
    <property type="entry name" value="Tscrpt_reg_AsnC/Lrp_C"/>
</dbReference>
<dbReference type="InterPro" id="IPR011991">
    <property type="entry name" value="ArsR-like_HTH"/>
</dbReference>
<evidence type="ECO:0000256" key="3">
    <source>
        <dbReference type="ARBA" id="ARBA00023163"/>
    </source>
</evidence>
<sequence length="165" mass="18895">MASNNLDTTDWRILDILQGNAAIPNIDLADKVFLSPSPCSRRVKNLEDKGYISKRVSLLDPNKVGLPVTVFIQVTLDHQVKKELDDFAKQVTSWPEVMECYLMTGEFDYLIRVVTPDLQSYQEFLDQRLTQFKGISHVKSSFSLKPICYKTELPLGHHLKEKPEI</sequence>
<keyword evidence="1" id="KW-0805">Transcription regulation</keyword>
<reference evidence="5 6" key="1">
    <citation type="submission" date="2019-02" db="EMBL/GenBank/DDBJ databases">
        <title>Prokaryotic population dynamics and viral predation in marine succession experiment using metagenomics: the confinement effect.</title>
        <authorList>
            <person name="Haro-Moreno J.M."/>
            <person name="Rodriguez-Valera F."/>
            <person name="Lopez-Perez M."/>
        </authorList>
    </citation>
    <scope>NUCLEOTIDE SEQUENCE [LARGE SCALE GENOMIC DNA]</scope>
    <source>
        <strain evidence="5">MED-G170</strain>
    </source>
</reference>
<dbReference type="SUPFAM" id="SSF54909">
    <property type="entry name" value="Dimeric alpha+beta barrel"/>
    <property type="match status" value="1"/>
</dbReference>
<dbReference type="Pfam" id="PF13412">
    <property type="entry name" value="HTH_24"/>
    <property type="match status" value="1"/>
</dbReference>
<comment type="caution">
    <text evidence="5">The sequence shown here is derived from an EMBL/GenBank/DDBJ whole genome shotgun (WGS) entry which is preliminary data.</text>
</comment>
<dbReference type="InterPro" id="IPR011008">
    <property type="entry name" value="Dimeric_a/b-barrel"/>
</dbReference>
<dbReference type="PANTHER" id="PTHR30154:SF34">
    <property type="entry name" value="TRANSCRIPTIONAL REGULATOR AZLB"/>
    <property type="match status" value="1"/>
</dbReference>
<dbReference type="GO" id="GO:0005829">
    <property type="term" value="C:cytosol"/>
    <property type="evidence" value="ECO:0007669"/>
    <property type="project" value="TreeGrafter"/>
</dbReference>
<dbReference type="GO" id="GO:0043565">
    <property type="term" value="F:sequence-specific DNA binding"/>
    <property type="evidence" value="ECO:0007669"/>
    <property type="project" value="InterPro"/>
</dbReference>
<organism evidence="5 6">
    <name type="scientific">SAR92 clade bacterium</name>
    <dbReference type="NCBI Taxonomy" id="2315479"/>
    <lineage>
        <taxon>Bacteria</taxon>
        <taxon>Pseudomonadati</taxon>
        <taxon>Pseudomonadota</taxon>
        <taxon>Gammaproteobacteria</taxon>
        <taxon>Cellvibrionales</taxon>
        <taxon>Porticoccaceae</taxon>
        <taxon>SAR92 clade</taxon>
    </lineage>
</organism>
<keyword evidence="3" id="KW-0804">Transcription</keyword>
<protein>
    <submittedName>
        <fullName evidence="5">Lrp/AsnC family transcriptional regulator</fullName>
    </submittedName>
</protein>
<evidence type="ECO:0000313" key="5">
    <source>
        <dbReference type="EMBL" id="RZO19169.1"/>
    </source>
</evidence>
<dbReference type="GO" id="GO:0043200">
    <property type="term" value="P:response to amino acid"/>
    <property type="evidence" value="ECO:0007669"/>
    <property type="project" value="TreeGrafter"/>
</dbReference>
<dbReference type="EMBL" id="SHBP01000017">
    <property type="protein sequence ID" value="RZO19169.1"/>
    <property type="molecule type" value="Genomic_DNA"/>
</dbReference>
<dbReference type="CDD" id="cd00090">
    <property type="entry name" value="HTH_ARSR"/>
    <property type="match status" value="1"/>
</dbReference>
<evidence type="ECO:0000256" key="2">
    <source>
        <dbReference type="ARBA" id="ARBA00023125"/>
    </source>
</evidence>
<accession>A0A520MD90</accession>
<feature type="domain" description="HTH asnC-type" evidence="4">
    <location>
        <begin position="6"/>
        <end position="67"/>
    </location>
</feature>
<dbReference type="PANTHER" id="PTHR30154">
    <property type="entry name" value="LEUCINE-RESPONSIVE REGULATORY PROTEIN"/>
    <property type="match status" value="1"/>
</dbReference>
<evidence type="ECO:0000256" key="1">
    <source>
        <dbReference type="ARBA" id="ARBA00023015"/>
    </source>
</evidence>
<name>A0A520MD90_9GAMM</name>
<evidence type="ECO:0000259" key="4">
    <source>
        <dbReference type="PROSITE" id="PS50956"/>
    </source>
</evidence>
<gene>
    <name evidence="5" type="ORF">EVB03_08830</name>
</gene>
<dbReference type="Proteomes" id="UP000315889">
    <property type="component" value="Unassembled WGS sequence"/>
</dbReference>
<dbReference type="SMART" id="SM00344">
    <property type="entry name" value="HTH_ASNC"/>
    <property type="match status" value="1"/>
</dbReference>
<dbReference type="InterPro" id="IPR036388">
    <property type="entry name" value="WH-like_DNA-bd_sf"/>
</dbReference>
<dbReference type="InterPro" id="IPR019888">
    <property type="entry name" value="Tscrpt_reg_AsnC-like"/>
</dbReference>